<dbReference type="InterPro" id="IPR011701">
    <property type="entry name" value="MFS"/>
</dbReference>
<dbReference type="PANTHER" id="PTHR23518:SF2">
    <property type="entry name" value="MAJOR FACILITATOR SUPERFAMILY TRANSPORTER"/>
    <property type="match status" value="1"/>
</dbReference>
<protein>
    <recommendedName>
        <fullName evidence="5">Major facilitator superfamily (MFS) profile domain-containing protein</fullName>
    </recommendedName>
</protein>
<keyword evidence="3 4" id="KW-0472">Membrane</keyword>
<evidence type="ECO:0000313" key="6">
    <source>
        <dbReference type="EMBL" id="CAA9255562.1"/>
    </source>
</evidence>
<dbReference type="InterPro" id="IPR036259">
    <property type="entry name" value="MFS_trans_sf"/>
</dbReference>
<evidence type="ECO:0000256" key="1">
    <source>
        <dbReference type="ARBA" id="ARBA00022692"/>
    </source>
</evidence>
<keyword evidence="1 4" id="KW-0812">Transmembrane</keyword>
<organism evidence="6">
    <name type="scientific">uncultured Chthoniobacterales bacterium</name>
    <dbReference type="NCBI Taxonomy" id="1836801"/>
    <lineage>
        <taxon>Bacteria</taxon>
        <taxon>Pseudomonadati</taxon>
        <taxon>Verrucomicrobiota</taxon>
        <taxon>Spartobacteria</taxon>
        <taxon>Chthoniobacterales</taxon>
        <taxon>environmental samples</taxon>
    </lineage>
</organism>
<feature type="transmembrane region" description="Helical" evidence="4">
    <location>
        <begin position="216"/>
        <end position="238"/>
    </location>
</feature>
<feature type="transmembrane region" description="Helical" evidence="4">
    <location>
        <begin position="282"/>
        <end position="300"/>
    </location>
</feature>
<evidence type="ECO:0000259" key="5">
    <source>
        <dbReference type="PROSITE" id="PS50850"/>
    </source>
</evidence>
<dbReference type="SUPFAM" id="SSF103473">
    <property type="entry name" value="MFS general substrate transporter"/>
    <property type="match status" value="1"/>
</dbReference>
<dbReference type="Gene3D" id="1.20.1250.20">
    <property type="entry name" value="MFS general substrate transporter like domains"/>
    <property type="match status" value="2"/>
</dbReference>
<reference evidence="6" key="1">
    <citation type="submission" date="2020-02" db="EMBL/GenBank/DDBJ databases">
        <authorList>
            <person name="Meier V. D."/>
        </authorList>
    </citation>
    <scope>NUCLEOTIDE SEQUENCE</scope>
    <source>
        <strain evidence="6">AVDCRST_MAG42</strain>
    </source>
</reference>
<dbReference type="GO" id="GO:0022857">
    <property type="term" value="F:transmembrane transporter activity"/>
    <property type="evidence" value="ECO:0007669"/>
    <property type="project" value="InterPro"/>
</dbReference>
<dbReference type="CDD" id="cd17370">
    <property type="entry name" value="MFS_MJ1317_like"/>
    <property type="match status" value="1"/>
</dbReference>
<dbReference type="PROSITE" id="PS50850">
    <property type="entry name" value="MFS"/>
    <property type="match status" value="1"/>
</dbReference>
<sequence>MTAGKTRWLNRTVLGVGLASLFSDWSHEIASAAMPAFLASLGVAAVWLGIIEGVSDGLASFAKLASGYYTDKLERRKPIAVAGYIATALGTAAFGLATNAWHVLLARASAWLGRGIRTPVRKALLAGAVHRSEYARAFGLERAMDTVGAIIGPLSALFILEATQHNYRTLFAWTLVPGLLAAAVIAFLVQERERVPVKHISFGERLRLLPAQYRKFLVGVSLFGAGDFAHTMLILLATQKLTPTLGAARAASVAVMLYVLHNVFYASFSLVAGWLGDRYPKNLLLAGGYSLAGVMTVLIIVLPVSIWSMAAVFVVGGVYIAMEETLEDSLCAELVDESHHGMAFGVLATVNGIGDFISSVIVGVLWSAFGTGVAFGYSAVLFFLGALLIARVRSAPRAAYPPTAW</sequence>
<dbReference type="InterPro" id="IPR020846">
    <property type="entry name" value="MFS_dom"/>
</dbReference>
<gene>
    <name evidence="6" type="ORF">AVDCRST_MAG42-2759</name>
</gene>
<feature type="transmembrane region" description="Helical" evidence="4">
    <location>
        <begin position="372"/>
        <end position="390"/>
    </location>
</feature>
<proteinExistence type="predicted"/>
<feature type="transmembrane region" description="Helical" evidence="4">
    <location>
        <begin position="170"/>
        <end position="189"/>
    </location>
</feature>
<feature type="transmembrane region" description="Helical" evidence="4">
    <location>
        <begin position="36"/>
        <end position="58"/>
    </location>
</feature>
<feature type="transmembrane region" description="Helical" evidence="4">
    <location>
        <begin position="250"/>
        <end position="275"/>
    </location>
</feature>
<name>A0A6J4IP07_9BACT</name>
<feature type="transmembrane region" description="Helical" evidence="4">
    <location>
        <begin position="343"/>
        <end position="366"/>
    </location>
</feature>
<feature type="domain" description="Major facilitator superfamily (MFS) profile" evidence="5">
    <location>
        <begin position="12"/>
        <end position="397"/>
    </location>
</feature>
<dbReference type="Pfam" id="PF07690">
    <property type="entry name" value="MFS_1"/>
    <property type="match status" value="1"/>
</dbReference>
<dbReference type="PANTHER" id="PTHR23518">
    <property type="entry name" value="C-METHYLTRANSFERASE"/>
    <property type="match status" value="1"/>
</dbReference>
<evidence type="ECO:0000256" key="3">
    <source>
        <dbReference type="ARBA" id="ARBA00023136"/>
    </source>
</evidence>
<dbReference type="AlphaFoldDB" id="A0A6J4IP07"/>
<evidence type="ECO:0000256" key="4">
    <source>
        <dbReference type="SAM" id="Phobius"/>
    </source>
</evidence>
<evidence type="ECO:0000256" key="2">
    <source>
        <dbReference type="ARBA" id="ARBA00022989"/>
    </source>
</evidence>
<feature type="transmembrane region" description="Helical" evidence="4">
    <location>
        <begin position="79"/>
        <end position="104"/>
    </location>
</feature>
<keyword evidence="2 4" id="KW-1133">Transmembrane helix</keyword>
<dbReference type="EMBL" id="CADCTA010000086">
    <property type="protein sequence ID" value="CAA9255562.1"/>
    <property type="molecule type" value="Genomic_DNA"/>
</dbReference>
<accession>A0A6J4IP07</accession>